<gene>
    <name evidence="2" type="ORF">FA13DRAFT_1718966</name>
</gene>
<sequence>MSEDDMLVATIALLIQQLATADIRRVPKVKVNTDYPYSERWGKHCFLGEVEGIELTELEGSNEFECTCCNPPVILSSVPRLLEHVGGHILFNSTLDRTEMPCGSCLLPARVHTEVAIVQYADFYQLTQDEVSRMRSIWNTQHKSKPPKKNQRNALSLTISDAHCSITMLHVSSAEPIGEQGSKSESDGASDEDREDREGREDIEEEGGLWWVVGVPEGNEEGSRESGRLGSNGSVGGGRSDTWVQGEAFGRSGSAAIDQALAKPVQTAIARQQVPVEGQLDLAANGEETRGTQALRKCKVDSHLMFCDCGEAVDPSDKSRSIVECKMKGCKTKMVSSLNTLDWSIYFPWEGGRGTPGGTTGVFRLLVQIFNPGGPLLYWWNVECMDYVPTLAPLPEMLQRNTKMGETNPVGCVLHGALVPMSVIPICSLAGHRAVEHIEAVRALLTGALSRSRVISKALRDVLQSPCSTISGLRTHQGVITDVGRKGGDSRAARMQCSSINRSV</sequence>
<feature type="compositionally biased region" description="Acidic residues" evidence="1">
    <location>
        <begin position="188"/>
        <end position="207"/>
    </location>
</feature>
<evidence type="ECO:0000313" key="2">
    <source>
        <dbReference type="EMBL" id="TEB19318.1"/>
    </source>
</evidence>
<dbReference type="OrthoDB" id="3241874at2759"/>
<evidence type="ECO:0000256" key="1">
    <source>
        <dbReference type="SAM" id="MobiDB-lite"/>
    </source>
</evidence>
<dbReference type="Proteomes" id="UP000298030">
    <property type="component" value="Unassembled WGS sequence"/>
</dbReference>
<proteinExistence type="predicted"/>
<name>A0A4Y7SEB5_COPMI</name>
<evidence type="ECO:0000313" key="3">
    <source>
        <dbReference type="Proteomes" id="UP000298030"/>
    </source>
</evidence>
<protein>
    <submittedName>
        <fullName evidence="2">Uncharacterized protein</fullName>
    </submittedName>
</protein>
<accession>A0A4Y7SEB5</accession>
<reference evidence="2 3" key="1">
    <citation type="journal article" date="2019" name="Nat. Ecol. Evol.">
        <title>Megaphylogeny resolves global patterns of mushroom evolution.</title>
        <authorList>
            <person name="Varga T."/>
            <person name="Krizsan K."/>
            <person name="Foldi C."/>
            <person name="Dima B."/>
            <person name="Sanchez-Garcia M."/>
            <person name="Sanchez-Ramirez S."/>
            <person name="Szollosi G.J."/>
            <person name="Szarkandi J.G."/>
            <person name="Papp V."/>
            <person name="Albert L."/>
            <person name="Andreopoulos W."/>
            <person name="Angelini C."/>
            <person name="Antonin V."/>
            <person name="Barry K.W."/>
            <person name="Bougher N.L."/>
            <person name="Buchanan P."/>
            <person name="Buyck B."/>
            <person name="Bense V."/>
            <person name="Catcheside P."/>
            <person name="Chovatia M."/>
            <person name="Cooper J."/>
            <person name="Damon W."/>
            <person name="Desjardin D."/>
            <person name="Finy P."/>
            <person name="Geml J."/>
            <person name="Haridas S."/>
            <person name="Hughes K."/>
            <person name="Justo A."/>
            <person name="Karasinski D."/>
            <person name="Kautmanova I."/>
            <person name="Kiss B."/>
            <person name="Kocsube S."/>
            <person name="Kotiranta H."/>
            <person name="LaButti K.M."/>
            <person name="Lechner B.E."/>
            <person name="Liimatainen K."/>
            <person name="Lipzen A."/>
            <person name="Lukacs Z."/>
            <person name="Mihaltcheva S."/>
            <person name="Morgado L.N."/>
            <person name="Niskanen T."/>
            <person name="Noordeloos M.E."/>
            <person name="Ohm R.A."/>
            <person name="Ortiz-Santana B."/>
            <person name="Ovrebo C."/>
            <person name="Racz N."/>
            <person name="Riley R."/>
            <person name="Savchenko A."/>
            <person name="Shiryaev A."/>
            <person name="Soop K."/>
            <person name="Spirin V."/>
            <person name="Szebenyi C."/>
            <person name="Tomsovsky M."/>
            <person name="Tulloss R.E."/>
            <person name="Uehling J."/>
            <person name="Grigoriev I.V."/>
            <person name="Vagvolgyi C."/>
            <person name="Papp T."/>
            <person name="Martin F.M."/>
            <person name="Miettinen O."/>
            <person name="Hibbett D.S."/>
            <person name="Nagy L.G."/>
        </authorList>
    </citation>
    <scope>NUCLEOTIDE SEQUENCE [LARGE SCALE GENOMIC DNA]</scope>
    <source>
        <strain evidence="2 3">FP101781</strain>
    </source>
</reference>
<dbReference type="EMBL" id="QPFP01000198">
    <property type="protein sequence ID" value="TEB19318.1"/>
    <property type="molecule type" value="Genomic_DNA"/>
</dbReference>
<organism evidence="2 3">
    <name type="scientific">Coprinellus micaceus</name>
    <name type="common">Glistening ink-cap mushroom</name>
    <name type="synonym">Coprinus micaceus</name>
    <dbReference type="NCBI Taxonomy" id="71717"/>
    <lineage>
        <taxon>Eukaryota</taxon>
        <taxon>Fungi</taxon>
        <taxon>Dikarya</taxon>
        <taxon>Basidiomycota</taxon>
        <taxon>Agaricomycotina</taxon>
        <taxon>Agaricomycetes</taxon>
        <taxon>Agaricomycetidae</taxon>
        <taxon>Agaricales</taxon>
        <taxon>Agaricineae</taxon>
        <taxon>Psathyrellaceae</taxon>
        <taxon>Coprinellus</taxon>
    </lineage>
</organism>
<keyword evidence="3" id="KW-1185">Reference proteome</keyword>
<comment type="caution">
    <text evidence="2">The sequence shown here is derived from an EMBL/GenBank/DDBJ whole genome shotgun (WGS) entry which is preliminary data.</text>
</comment>
<feature type="region of interest" description="Disordered" evidence="1">
    <location>
        <begin position="173"/>
        <end position="239"/>
    </location>
</feature>
<dbReference type="AlphaFoldDB" id="A0A4Y7SEB5"/>